<feature type="transmembrane region" description="Helical" evidence="7">
    <location>
        <begin position="174"/>
        <end position="198"/>
    </location>
</feature>
<evidence type="ECO:0000256" key="4">
    <source>
        <dbReference type="ARBA" id="ARBA00022989"/>
    </source>
</evidence>
<evidence type="ECO:0000256" key="6">
    <source>
        <dbReference type="SAM" id="MobiDB-lite"/>
    </source>
</evidence>
<dbReference type="EMBL" id="JAJGCB010000009">
    <property type="protein sequence ID" value="KAJ8990873.1"/>
    <property type="molecule type" value="Genomic_DNA"/>
</dbReference>
<evidence type="ECO:0000256" key="3">
    <source>
        <dbReference type="ARBA" id="ARBA00022692"/>
    </source>
</evidence>
<feature type="domain" description="Amino acid transporter transmembrane" evidence="8">
    <location>
        <begin position="149"/>
        <end position="554"/>
    </location>
</feature>
<name>A0AAN6ETB5_EXODE</name>
<dbReference type="FunFam" id="1.20.1740.10:FF:000039">
    <property type="entry name" value="Neutral amino acid transporter (Eurofung)"/>
    <property type="match status" value="1"/>
</dbReference>
<evidence type="ECO:0000256" key="1">
    <source>
        <dbReference type="ARBA" id="ARBA00004141"/>
    </source>
</evidence>
<dbReference type="PANTHER" id="PTHR22950:SF479">
    <property type="entry name" value="AMINO ACID TRANSPORTER (EUROFUNG)-RELATED"/>
    <property type="match status" value="1"/>
</dbReference>
<dbReference type="GO" id="GO:0015179">
    <property type="term" value="F:L-amino acid transmembrane transporter activity"/>
    <property type="evidence" value="ECO:0007669"/>
    <property type="project" value="TreeGrafter"/>
</dbReference>
<sequence length="574" mass="62826">MVPAAVLLLSQNPSACGEQRSWLLLIDSPNTSSRYLHFAKGCLCLSFSTPFLQPPSTMVFDSPSSASWRRGIMSQSIASYFNKKPAEEKTTNTVINEASLGTPTSDMPENAVLGNNTTSDQEKKDGDEQQLDPMTSRIEGGVEYKSMVWWQAGMVMVAETISLGILSLPRAMATLGLVPGLILLVFLGAMASYSGYVIGQFKVRYPHIHSMGCAGEVLFGRWGGEILGWGQFLFYVFVMGSHILTFSIMMNAVTDHGACTILWMVVGTILSLIFTLPRTLKNLSYYSVASFISIIGAVLITMIGVSITKPGLRLVDGHETLSVRLWPQAGLTFHAGFLAVANMVFAYAGHVAFFTFISELKNPRDFPKALAFLQCSDISMYIITAVVVYYYAGDQVASPALDSASRVVKKVAYGIAIPTIVIAGVVNGHVGVKYLYVRMLRNHSEDLMHQKTWKSYSIWVAMCTASWLGAWVIAEAVPVFSDLLGLTSALFASWFTLGLSGMFWMKMNLMQQGRWWKVVPRGRWSFGKSLLLLVNMLNITVGAILCVVGLYASIYSMVQNGATNKPFSCANNAG</sequence>
<gene>
    <name evidence="9" type="ORF">HRR80_004936</name>
</gene>
<evidence type="ECO:0000256" key="7">
    <source>
        <dbReference type="SAM" id="Phobius"/>
    </source>
</evidence>
<evidence type="ECO:0000256" key="2">
    <source>
        <dbReference type="ARBA" id="ARBA00008066"/>
    </source>
</evidence>
<feature type="transmembrane region" description="Helical" evidence="7">
    <location>
        <begin position="412"/>
        <end position="436"/>
    </location>
</feature>
<feature type="transmembrane region" description="Helical" evidence="7">
    <location>
        <begin position="260"/>
        <end position="276"/>
    </location>
</feature>
<comment type="caution">
    <text evidence="9">The sequence shown here is derived from an EMBL/GenBank/DDBJ whole genome shotgun (WGS) entry which is preliminary data.</text>
</comment>
<reference evidence="9" key="1">
    <citation type="submission" date="2023-01" db="EMBL/GenBank/DDBJ databases">
        <title>Exophiala dermititidis isolated from Cystic Fibrosis Patient.</title>
        <authorList>
            <person name="Kurbessoian T."/>
            <person name="Crocker A."/>
            <person name="Murante D."/>
            <person name="Hogan D.A."/>
            <person name="Stajich J.E."/>
        </authorList>
    </citation>
    <scope>NUCLEOTIDE SEQUENCE</scope>
    <source>
        <strain evidence="9">Ex8</strain>
    </source>
</reference>
<feature type="transmembrane region" description="Helical" evidence="7">
    <location>
        <begin position="456"/>
        <end position="474"/>
    </location>
</feature>
<evidence type="ECO:0000313" key="9">
    <source>
        <dbReference type="EMBL" id="KAJ8990873.1"/>
    </source>
</evidence>
<feature type="transmembrane region" description="Helical" evidence="7">
    <location>
        <begin position="331"/>
        <end position="357"/>
    </location>
</feature>
<dbReference type="InterPro" id="IPR013057">
    <property type="entry name" value="AA_transpt_TM"/>
</dbReference>
<feature type="transmembrane region" description="Helical" evidence="7">
    <location>
        <begin position="283"/>
        <end position="307"/>
    </location>
</feature>
<feature type="transmembrane region" description="Helical" evidence="7">
    <location>
        <begin position="369"/>
        <end position="392"/>
    </location>
</feature>
<dbReference type="PANTHER" id="PTHR22950">
    <property type="entry name" value="AMINO ACID TRANSPORTER"/>
    <property type="match status" value="1"/>
</dbReference>
<dbReference type="GO" id="GO:0016020">
    <property type="term" value="C:membrane"/>
    <property type="evidence" value="ECO:0007669"/>
    <property type="project" value="UniProtKB-SubCell"/>
</dbReference>
<feature type="transmembrane region" description="Helical" evidence="7">
    <location>
        <begin position="530"/>
        <end position="554"/>
    </location>
</feature>
<dbReference type="Gene3D" id="1.20.1740.10">
    <property type="entry name" value="Amino acid/polyamine transporter I"/>
    <property type="match status" value="1"/>
</dbReference>
<dbReference type="Pfam" id="PF01490">
    <property type="entry name" value="Aa_trans"/>
    <property type="match status" value="1"/>
</dbReference>
<accession>A0AAN6ETB5</accession>
<feature type="region of interest" description="Disordered" evidence="6">
    <location>
        <begin position="98"/>
        <end position="135"/>
    </location>
</feature>
<dbReference type="AlphaFoldDB" id="A0AAN6ETB5"/>
<feature type="compositionally biased region" description="Polar residues" evidence="6">
    <location>
        <begin position="98"/>
        <end position="119"/>
    </location>
</feature>
<protein>
    <recommendedName>
        <fullName evidence="8">Amino acid transporter transmembrane domain-containing protein</fullName>
    </recommendedName>
</protein>
<organism evidence="9 10">
    <name type="scientific">Exophiala dermatitidis</name>
    <name type="common">Black yeast-like fungus</name>
    <name type="synonym">Wangiella dermatitidis</name>
    <dbReference type="NCBI Taxonomy" id="5970"/>
    <lineage>
        <taxon>Eukaryota</taxon>
        <taxon>Fungi</taxon>
        <taxon>Dikarya</taxon>
        <taxon>Ascomycota</taxon>
        <taxon>Pezizomycotina</taxon>
        <taxon>Eurotiomycetes</taxon>
        <taxon>Chaetothyriomycetidae</taxon>
        <taxon>Chaetothyriales</taxon>
        <taxon>Herpotrichiellaceae</taxon>
        <taxon>Exophiala</taxon>
    </lineage>
</organism>
<feature type="transmembrane region" description="Helical" evidence="7">
    <location>
        <begin position="486"/>
        <end position="509"/>
    </location>
</feature>
<evidence type="ECO:0000256" key="5">
    <source>
        <dbReference type="ARBA" id="ARBA00023136"/>
    </source>
</evidence>
<comment type="subcellular location">
    <subcellularLocation>
        <location evidence="1">Membrane</location>
        <topology evidence="1">Multi-pass membrane protein</topology>
    </subcellularLocation>
</comment>
<dbReference type="Proteomes" id="UP001161757">
    <property type="component" value="Unassembled WGS sequence"/>
</dbReference>
<keyword evidence="4 7" id="KW-1133">Transmembrane helix</keyword>
<keyword evidence="5 7" id="KW-0472">Membrane</keyword>
<evidence type="ECO:0000313" key="10">
    <source>
        <dbReference type="Proteomes" id="UP001161757"/>
    </source>
</evidence>
<proteinExistence type="inferred from homology"/>
<keyword evidence="3 7" id="KW-0812">Transmembrane</keyword>
<evidence type="ECO:0000259" key="8">
    <source>
        <dbReference type="Pfam" id="PF01490"/>
    </source>
</evidence>
<comment type="similarity">
    <text evidence="2">Belongs to the amino acid/polyamine transporter 2 family.</text>
</comment>